<gene>
    <name evidence="1" type="ORF">ATL39_3263</name>
</gene>
<comment type="caution">
    <text evidence="1">The sequence shown here is derived from an EMBL/GenBank/DDBJ whole genome shotgun (WGS) entry which is preliminary data.</text>
</comment>
<dbReference type="Pfam" id="PF26325">
    <property type="entry name" value="YhjD"/>
    <property type="match status" value="1"/>
</dbReference>
<dbReference type="RefSeq" id="WP_120194393.1">
    <property type="nucleotide sequence ID" value="NZ_RAPK01000012.1"/>
</dbReference>
<proteinExistence type="predicted"/>
<evidence type="ECO:0000313" key="1">
    <source>
        <dbReference type="EMBL" id="RKD68801.1"/>
    </source>
</evidence>
<keyword evidence="2" id="KW-1185">Reference proteome</keyword>
<organism evidence="1 2">
    <name type="scientific">Sinobaca qinghaiensis</name>
    <dbReference type="NCBI Taxonomy" id="342944"/>
    <lineage>
        <taxon>Bacteria</taxon>
        <taxon>Bacillati</taxon>
        <taxon>Bacillota</taxon>
        <taxon>Bacilli</taxon>
        <taxon>Bacillales</taxon>
        <taxon>Sporolactobacillaceae</taxon>
        <taxon>Sinobaca</taxon>
    </lineage>
</organism>
<name>A0A419UW49_9BACL</name>
<reference evidence="1 2" key="1">
    <citation type="submission" date="2018-09" db="EMBL/GenBank/DDBJ databases">
        <title>Genomic Encyclopedia of Archaeal and Bacterial Type Strains, Phase II (KMG-II): from individual species to whole genera.</title>
        <authorList>
            <person name="Goeker M."/>
        </authorList>
    </citation>
    <scope>NUCLEOTIDE SEQUENCE [LARGE SCALE GENOMIC DNA]</scope>
    <source>
        <strain evidence="1 2">DSM 17008</strain>
    </source>
</reference>
<protein>
    <submittedName>
        <fullName evidence="1">Uncharacterized protein</fullName>
    </submittedName>
</protein>
<dbReference type="EMBL" id="RAPK01000012">
    <property type="protein sequence ID" value="RKD68801.1"/>
    <property type="molecule type" value="Genomic_DNA"/>
</dbReference>
<dbReference type="InterPro" id="IPR058600">
    <property type="entry name" value="YhjD-like"/>
</dbReference>
<accession>A0A419UW49</accession>
<dbReference type="Proteomes" id="UP000285120">
    <property type="component" value="Unassembled WGS sequence"/>
</dbReference>
<evidence type="ECO:0000313" key="2">
    <source>
        <dbReference type="Proteomes" id="UP000285120"/>
    </source>
</evidence>
<sequence>MNEDCQGLIDNYIYSIFLLKALQRDCRQLNKQLALGLHYQLYFKELMEDLNHHIAHLEQEMKQKQLRVVFPSTYKTEVLLFHVEINGHWQELSIPSSDTKRITGKYFISRARRKAGLSAV</sequence>
<dbReference type="AlphaFoldDB" id="A0A419UW49"/>